<feature type="compositionally biased region" description="Acidic residues" evidence="1">
    <location>
        <begin position="84"/>
        <end position="95"/>
    </location>
</feature>
<gene>
    <name evidence="2" type="ORF">CXF48_04790</name>
</gene>
<dbReference type="EMBL" id="PQNK01000006">
    <property type="protein sequence ID" value="RRO86858.1"/>
    <property type="molecule type" value="Genomic_DNA"/>
</dbReference>
<proteinExistence type="predicted"/>
<feature type="compositionally biased region" description="Basic residues" evidence="1">
    <location>
        <begin position="142"/>
        <end position="155"/>
    </location>
</feature>
<accession>A0A3R8QGZ9</accession>
<dbReference type="Pfam" id="PF12005">
    <property type="entry name" value="DUF3499"/>
    <property type="match status" value="1"/>
</dbReference>
<evidence type="ECO:0000313" key="2">
    <source>
        <dbReference type="EMBL" id="RRO86858.1"/>
    </source>
</evidence>
<evidence type="ECO:0000313" key="3">
    <source>
        <dbReference type="Proteomes" id="UP000276526"/>
    </source>
</evidence>
<dbReference type="AlphaFoldDB" id="A0A3R8QGZ9"/>
<name>A0A3R8QGZ9_9CORY</name>
<reference evidence="2 3" key="1">
    <citation type="submission" date="2018-01" db="EMBL/GenBank/DDBJ databases">
        <title>Twenty Corynebacterium bovis Genomes.</title>
        <authorList>
            <person name="Gulvik C.A."/>
        </authorList>
    </citation>
    <scope>NUCLEOTIDE SEQUENCE [LARGE SCALE GENOMIC DNA]</scope>
    <source>
        <strain evidence="2 3">F6900</strain>
    </source>
</reference>
<protein>
    <submittedName>
        <fullName evidence="2">DUF3499 domain-containing protein</fullName>
    </submittedName>
</protein>
<feature type="region of interest" description="Disordered" evidence="1">
    <location>
        <begin position="54"/>
        <end position="155"/>
    </location>
</feature>
<organism evidence="2 3">
    <name type="scientific">Corynebacterium bovis</name>
    <dbReference type="NCBI Taxonomy" id="36808"/>
    <lineage>
        <taxon>Bacteria</taxon>
        <taxon>Bacillati</taxon>
        <taxon>Actinomycetota</taxon>
        <taxon>Actinomycetes</taxon>
        <taxon>Mycobacteriales</taxon>
        <taxon>Corynebacteriaceae</taxon>
        <taxon>Corynebacterium</taxon>
    </lineage>
</organism>
<comment type="caution">
    <text evidence="2">The sequence shown here is derived from an EMBL/GenBank/DDBJ whole genome shotgun (WGS) entry which is preliminary data.</text>
</comment>
<dbReference type="InterPro" id="IPR021888">
    <property type="entry name" value="DUF3499"/>
</dbReference>
<evidence type="ECO:0000256" key="1">
    <source>
        <dbReference type="SAM" id="MobiDB-lite"/>
    </source>
</evidence>
<dbReference type="RefSeq" id="WP_125173782.1">
    <property type="nucleotide sequence ID" value="NZ_JAPJOD010000133.1"/>
</dbReference>
<dbReference type="Proteomes" id="UP000276526">
    <property type="component" value="Unassembled WGS sequence"/>
</dbReference>
<sequence length="155" mass="16825">MTDYRQCSRPGCARPAVATLVYSYARQVATIGPLRLDDDPHSWDLCQNHVRRTTVPQGWDLVTEPGVDPAAGHGAGDGQQDGPRDEEDDLSEDDLLALVEATDPAANPRPSADPDPGPRVVRRSEVDAPSGRHPSLGNLPRRTPRRHLRAVRGDG</sequence>